<name>A0ACB8R133_9AGAM</name>
<protein>
    <submittedName>
        <fullName evidence="1">Uncharacterized protein</fullName>
    </submittedName>
</protein>
<gene>
    <name evidence="1" type="ORF">FA95DRAFT_1506891</name>
</gene>
<comment type="caution">
    <text evidence="1">The sequence shown here is derived from an EMBL/GenBank/DDBJ whole genome shotgun (WGS) entry which is preliminary data.</text>
</comment>
<sequence>MILGAELIFREEQVHHASIRLDNVAAIQATQSAKAKPGSYLLDAAYTGIDVAARRHQGSSIAAIWVPGHAGIEGNEASDEEAKAAARGLSSNARDLPAILRERLPISKSAAKQAFRAKLKDRRVVAFEESTRYAHIQSIDESMPSSKYRKATARLPRRH</sequence>
<organism evidence="1 2">
    <name type="scientific">Auriscalpium vulgare</name>
    <dbReference type="NCBI Taxonomy" id="40419"/>
    <lineage>
        <taxon>Eukaryota</taxon>
        <taxon>Fungi</taxon>
        <taxon>Dikarya</taxon>
        <taxon>Basidiomycota</taxon>
        <taxon>Agaricomycotina</taxon>
        <taxon>Agaricomycetes</taxon>
        <taxon>Russulales</taxon>
        <taxon>Auriscalpiaceae</taxon>
        <taxon>Auriscalpium</taxon>
    </lineage>
</organism>
<accession>A0ACB8R133</accession>
<dbReference type="EMBL" id="MU276899">
    <property type="protein sequence ID" value="KAI0037508.1"/>
    <property type="molecule type" value="Genomic_DNA"/>
</dbReference>
<reference evidence="1" key="2">
    <citation type="journal article" date="2022" name="New Phytol.">
        <title>Evolutionary transition to the ectomycorrhizal habit in the genomes of a hyperdiverse lineage of mushroom-forming fungi.</title>
        <authorList>
            <person name="Looney B."/>
            <person name="Miyauchi S."/>
            <person name="Morin E."/>
            <person name="Drula E."/>
            <person name="Courty P.E."/>
            <person name="Kohler A."/>
            <person name="Kuo A."/>
            <person name="LaButti K."/>
            <person name="Pangilinan J."/>
            <person name="Lipzen A."/>
            <person name="Riley R."/>
            <person name="Andreopoulos W."/>
            <person name="He G."/>
            <person name="Johnson J."/>
            <person name="Nolan M."/>
            <person name="Tritt A."/>
            <person name="Barry K.W."/>
            <person name="Grigoriev I.V."/>
            <person name="Nagy L.G."/>
            <person name="Hibbett D."/>
            <person name="Henrissat B."/>
            <person name="Matheny P.B."/>
            <person name="Labbe J."/>
            <person name="Martin F.M."/>
        </authorList>
    </citation>
    <scope>NUCLEOTIDE SEQUENCE</scope>
    <source>
        <strain evidence="1">FP105234-sp</strain>
    </source>
</reference>
<evidence type="ECO:0000313" key="1">
    <source>
        <dbReference type="EMBL" id="KAI0037508.1"/>
    </source>
</evidence>
<dbReference type="Proteomes" id="UP000814033">
    <property type="component" value="Unassembled WGS sequence"/>
</dbReference>
<reference evidence="1" key="1">
    <citation type="submission" date="2021-02" db="EMBL/GenBank/DDBJ databases">
        <authorList>
            <consortium name="DOE Joint Genome Institute"/>
            <person name="Ahrendt S."/>
            <person name="Looney B.P."/>
            <person name="Miyauchi S."/>
            <person name="Morin E."/>
            <person name="Drula E."/>
            <person name="Courty P.E."/>
            <person name="Chicoki N."/>
            <person name="Fauchery L."/>
            <person name="Kohler A."/>
            <person name="Kuo A."/>
            <person name="Labutti K."/>
            <person name="Pangilinan J."/>
            <person name="Lipzen A."/>
            <person name="Riley R."/>
            <person name="Andreopoulos W."/>
            <person name="He G."/>
            <person name="Johnson J."/>
            <person name="Barry K.W."/>
            <person name="Grigoriev I.V."/>
            <person name="Nagy L."/>
            <person name="Hibbett D."/>
            <person name="Henrissat B."/>
            <person name="Matheny P.B."/>
            <person name="Labbe J."/>
            <person name="Martin F."/>
        </authorList>
    </citation>
    <scope>NUCLEOTIDE SEQUENCE</scope>
    <source>
        <strain evidence="1">FP105234-sp</strain>
    </source>
</reference>
<evidence type="ECO:0000313" key="2">
    <source>
        <dbReference type="Proteomes" id="UP000814033"/>
    </source>
</evidence>
<feature type="non-terminal residue" evidence="1">
    <location>
        <position position="159"/>
    </location>
</feature>
<keyword evidence="2" id="KW-1185">Reference proteome</keyword>
<proteinExistence type="predicted"/>